<dbReference type="GO" id="GO:0030527">
    <property type="term" value="F:structural constituent of chromatin"/>
    <property type="evidence" value="ECO:0007669"/>
    <property type="project" value="InterPro"/>
</dbReference>
<dbReference type="AlphaFoldDB" id="A0A948TCI0"/>
<dbReference type="InterPro" id="IPR010992">
    <property type="entry name" value="IHF-like_DNA-bd_dom_sf"/>
</dbReference>
<keyword evidence="2" id="KW-0226">DNA condensation</keyword>
<name>A0A948TCI0_9BACT</name>
<evidence type="ECO:0000256" key="2">
    <source>
        <dbReference type="ARBA" id="ARBA00023067"/>
    </source>
</evidence>
<comment type="caution">
    <text evidence="5">The sequence shown here is derived from an EMBL/GenBank/DDBJ whole genome shotgun (WGS) entry which is preliminary data.</text>
</comment>
<dbReference type="EMBL" id="JAHLFW010000078">
    <property type="protein sequence ID" value="MBU3838466.1"/>
    <property type="molecule type" value="Genomic_DNA"/>
</dbReference>
<keyword evidence="3 5" id="KW-0238">DNA-binding</keyword>
<dbReference type="GO" id="GO:0003677">
    <property type="term" value="F:DNA binding"/>
    <property type="evidence" value="ECO:0007669"/>
    <property type="project" value="UniProtKB-KW"/>
</dbReference>
<proteinExistence type="inferred from homology"/>
<dbReference type="Proteomes" id="UP000783796">
    <property type="component" value="Unassembled WGS sequence"/>
</dbReference>
<sequence>MNGEEFLSLLSEKTKCDGKETARMVSCLTEMIIGGLQDGKSVSLHGLGTFEVRKKLERIVVNPSTGKRTLFPPKLVVGFRPSVSLKEKVGVVSDKK</sequence>
<dbReference type="Gene3D" id="4.10.520.10">
    <property type="entry name" value="IHF-like DNA-binding proteins"/>
    <property type="match status" value="1"/>
</dbReference>
<accession>A0A948TCI0</accession>
<dbReference type="SMART" id="SM00411">
    <property type="entry name" value="BHL"/>
    <property type="match status" value="1"/>
</dbReference>
<dbReference type="SUPFAM" id="SSF47729">
    <property type="entry name" value="IHF-like DNA-binding proteins"/>
    <property type="match status" value="1"/>
</dbReference>
<reference evidence="5" key="1">
    <citation type="journal article" date="2021" name="PeerJ">
        <title>Extensive microbial diversity within the chicken gut microbiome revealed by metagenomics and culture.</title>
        <authorList>
            <person name="Gilroy R."/>
            <person name="Ravi A."/>
            <person name="Getino M."/>
            <person name="Pursley I."/>
            <person name="Horton D.L."/>
            <person name="Alikhan N.F."/>
            <person name="Baker D."/>
            <person name="Gharbi K."/>
            <person name="Hall N."/>
            <person name="Watson M."/>
            <person name="Adriaenssens E.M."/>
            <person name="Foster-Nyarko E."/>
            <person name="Jarju S."/>
            <person name="Secka A."/>
            <person name="Antonio M."/>
            <person name="Oren A."/>
            <person name="Chaudhuri R.R."/>
            <person name="La Ragione R."/>
            <person name="Hildebrand F."/>
            <person name="Pallen M.J."/>
        </authorList>
    </citation>
    <scope>NUCLEOTIDE SEQUENCE</scope>
    <source>
        <strain evidence="5">G4-2901</strain>
    </source>
</reference>
<organism evidence="5 6">
    <name type="scientific">Candidatus Phocaeicola faecigallinarum</name>
    <dbReference type="NCBI Taxonomy" id="2838732"/>
    <lineage>
        <taxon>Bacteria</taxon>
        <taxon>Pseudomonadati</taxon>
        <taxon>Bacteroidota</taxon>
        <taxon>Bacteroidia</taxon>
        <taxon>Bacteroidales</taxon>
        <taxon>Bacteroidaceae</taxon>
        <taxon>Phocaeicola</taxon>
    </lineage>
</organism>
<dbReference type="InterPro" id="IPR000119">
    <property type="entry name" value="Hist_DNA-bd"/>
</dbReference>
<reference evidence="5" key="2">
    <citation type="submission" date="2021-04" db="EMBL/GenBank/DDBJ databases">
        <authorList>
            <person name="Gilroy R."/>
        </authorList>
    </citation>
    <scope>NUCLEOTIDE SEQUENCE</scope>
    <source>
        <strain evidence="5">G4-2901</strain>
    </source>
</reference>
<dbReference type="PANTHER" id="PTHR33175:SF3">
    <property type="entry name" value="DNA-BINDING PROTEIN HU-BETA"/>
    <property type="match status" value="1"/>
</dbReference>
<dbReference type="GO" id="GO:0030261">
    <property type="term" value="P:chromosome condensation"/>
    <property type="evidence" value="ECO:0007669"/>
    <property type="project" value="UniProtKB-KW"/>
</dbReference>
<dbReference type="GO" id="GO:0005829">
    <property type="term" value="C:cytosol"/>
    <property type="evidence" value="ECO:0007669"/>
    <property type="project" value="TreeGrafter"/>
</dbReference>
<evidence type="ECO:0000256" key="4">
    <source>
        <dbReference type="RuleBase" id="RU003939"/>
    </source>
</evidence>
<dbReference type="PANTHER" id="PTHR33175">
    <property type="entry name" value="DNA-BINDING PROTEIN HU"/>
    <property type="match status" value="1"/>
</dbReference>
<evidence type="ECO:0000313" key="5">
    <source>
        <dbReference type="EMBL" id="MBU3838466.1"/>
    </source>
</evidence>
<dbReference type="Pfam" id="PF00216">
    <property type="entry name" value="Bac_DNA_binding"/>
    <property type="match status" value="1"/>
</dbReference>
<evidence type="ECO:0000256" key="1">
    <source>
        <dbReference type="ARBA" id="ARBA00010529"/>
    </source>
</evidence>
<evidence type="ECO:0000256" key="3">
    <source>
        <dbReference type="ARBA" id="ARBA00023125"/>
    </source>
</evidence>
<protein>
    <submittedName>
        <fullName evidence="5">HU family DNA-binding protein</fullName>
    </submittedName>
</protein>
<dbReference type="PRINTS" id="PR01727">
    <property type="entry name" value="DNABINDINGHU"/>
</dbReference>
<comment type="similarity">
    <text evidence="1 4">Belongs to the bacterial histone-like protein family.</text>
</comment>
<gene>
    <name evidence="5" type="ORF">H9777_09200</name>
</gene>
<evidence type="ECO:0000313" key="6">
    <source>
        <dbReference type="Proteomes" id="UP000783796"/>
    </source>
</evidence>